<gene>
    <name evidence="3" type="primary">LOC108565829</name>
</gene>
<evidence type="ECO:0000313" key="3">
    <source>
        <dbReference type="RefSeq" id="XP_017780964.1"/>
    </source>
</evidence>
<dbReference type="Proteomes" id="UP000695000">
    <property type="component" value="Unplaced"/>
</dbReference>
<dbReference type="InterPro" id="IPR010562">
    <property type="entry name" value="Haemolymph_juvenile_hormone-bd"/>
</dbReference>
<sequence>MCFIKGVLFLIFLSHATAVIPNYIHVCEANDPEISKCIVKVINEIKPKLRGGIPELDVPAMEPLHLDAIRLRRGVQSNITDLKVFGASSFQILELKAHIPSNTFTFKLKIPRLEFGGKYELNMNLLFITLQGNGPIYGNFTDYAVDVFMKGNKIMQNGEEYLKFDKMKLNVRLGAAQLRLENLFNGDKFLGDATNAIVNDNIDIFINEIKPSLENALSEKLTDIANRITLRFTYKELFL</sequence>
<evidence type="ECO:0000313" key="2">
    <source>
        <dbReference type="Proteomes" id="UP000695000"/>
    </source>
</evidence>
<feature type="chain" id="PRO_5045115312" evidence="1">
    <location>
        <begin position="19"/>
        <end position="239"/>
    </location>
</feature>
<keyword evidence="1" id="KW-0732">Signal</keyword>
<dbReference type="PANTHER" id="PTHR11008">
    <property type="entry name" value="PROTEIN TAKEOUT-LIKE PROTEIN"/>
    <property type="match status" value="1"/>
</dbReference>
<protein>
    <submittedName>
        <fullName evidence="3">Protein takeout-like</fullName>
    </submittedName>
</protein>
<name>A0ABM1N2B4_NICVS</name>
<organism evidence="2 3">
    <name type="scientific">Nicrophorus vespilloides</name>
    <name type="common">Boreal carrion beetle</name>
    <dbReference type="NCBI Taxonomy" id="110193"/>
    <lineage>
        <taxon>Eukaryota</taxon>
        <taxon>Metazoa</taxon>
        <taxon>Ecdysozoa</taxon>
        <taxon>Arthropoda</taxon>
        <taxon>Hexapoda</taxon>
        <taxon>Insecta</taxon>
        <taxon>Pterygota</taxon>
        <taxon>Neoptera</taxon>
        <taxon>Endopterygota</taxon>
        <taxon>Coleoptera</taxon>
        <taxon>Polyphaga</taxon>
        <taxon>Staphyliniformia</taxon>
        <taxon>Silphidae</taxon>
        <taxon>Nicrophorinae</taxon>
        <taxon>Nicrophorus</taxon>
    </lineage>
</organism>
<dbReference type="GeneID" id="108565829"/>
<evidence type="ECO:0000256" key="1">
    <source>
        <dbReference type="SAM" id="SignalP"/>
    </source>
</evidence>
<feature type="signal peptide" evidence="1">
    <location>
        <begin position="1"/>
        <end position="18"/>
    </location>
</feature>
<dbReference type="SMART" id="SM00700">
    <property type="entry name" value="JHBP"/>
    <property type="match status" value="1"/>
</dbReference>
<keyword evidence="2" id="KW-1185">Reference proteome</keyword>
<dbReference type="RefSeq" id="XP_017780964.1">
    <property type="nucleotide sequence ID" value="XM_017925475.1"/>
</dbReference>
<dbReference type="InterPro" id="IPR038606">
    <property type="entry name" value="To_sf"/>
</dbReference>
<accession>A0ABM1N2B4</accession>
<reference evidence="3" key="1">
    <citation type="submission" date="2025-08" db="UniProtKB">
        <authorList>
            <consortium name="RefSeq"/>
        </authorList>
    </citation>
    <scope>IDENTIFICATION</scope>
    <source>
        <tissue evidence="3">Whole Larva</tissue>
    </source>
</reference>
<dbReference type="Gene3D" id="3.15.10.30">
    <property type="entry name" value="Haemolymph juvenile hormone binding protein"/>
    <property type="match status" value="1"/>
</dbReference>
<proteinExistence type="predicted"/>
<dbReference type="Pfam" id="PF06585">
    <property type="entry name" value="JHBP"/>
    <property type="match status" value="1"/>
</dbReference>
<dbReference type="PANTHER" id="PTHR11008:SF39">
    <property type="entry name" value="CIRCADIAN CLOCK-CONTROLLED PROTEIN-LIKE PROTEIN"/>
    <property type="match status" value="1"/>
</dbReference>